<name>A0AAV6QR53_SOLSE</name>
<dbReference type="EMBL" id="JAGKHQ010000016">
    <property type="protein sequence ID" value="KAG7494641.1"/>
    <property type="molecule type" value="Genomic_DNA"/>
</dbReference>
<accession>A0AAV6QR53</accession>
<organism evidence="1 2">
    <name type="scientific">Solea senegalensis</name>
    <name type="common">Senegalese sole</name>
    <dbReference type="NCBI Taxonomy" id="28829"/>
    <lineage>
        <taxon>Eukaryota</taxon>
        <taxon>Metazoa</taxon>
        <taxon>Chordata</taxon>
        <taxon>Craniata</taxon>
        <taxon>Vertebrata</taxon>
        <taxon>Euteleostomi</taxon>
        <taxon>Actinopterygii</taxon>
        <taxon>Neopterygii</taxon>
        <taxon>Teleostei</taxon>
        <taxon>Neoteleostei</taxon>
        <taxon>Acanthomorphata</taxon>
        <taxon>Carangaria</taxon>
        <taxon>Pleuronectiformes</taxon>
        <taxon>Pleuronectoidei</taxon>
        <taxon>Soleidae</taxon>
        <taxon>Solea</taxon>
    </lineage>
</organism>
<dbReference type="AlphaFoldDB" id="A0AAV6QR53"/>
<comment type="caution">
    <text evidence="1">The sequence shown here is derived from an EMBL/GenBank/DDBJ whole genome shotgun (WGS) entry which is preliminary data.</text>
</comment>
<sequence>MESYFTRGLVPYNPPHMYEVTLISTTVTCVTKGRLVVITLSHSVWFVVQVNKSLVHQQNPSRVTTAVFMA</sequence>
<evidence type="ECO:0000313" key="1">
    <source>
        <dbReference type="EMBL" id="KAG7494641.1"/>
    </source>
</evidence>
<proteinExistence type="predicted"/>
<protein>
    <submittedName>
        <fullName evidence="1">Uncharacterized protein</fullName>
    </submittedName>
</protein>
<evidence type="ECO:0000313" key="2">
    <source>
        <dbReference type="Proteomes" id="UP000693946"/>
    </source>
</evidence>
<reference evidence="1 2" key="1">
    <citation type="journal article" date="2021" name="Sci. Rep.">
        <title>Chromosome anchoring in Senegalese sole (Solea senegalensis) reveals sex-associated markers and genome rearrangements in flatfish.</title>
        <authorList>
            <person name="Guerrero-Cozar I."/>
            <person name="Gomez-Garrido J."/>
            <person name="Berbel C."/>
            <person name="Martinez-Blanch J.F."/>
            <person name="Alioto T."/>
            <person name="Claros M.G."/>
            <person name="Gagnaire P.A."/>
            <person name="Manchado M."/>
        </authorList>
    </citation>
    <scope>NUCLEOTIDE SEQUENCE [LARGE SCALE GENOMIC DNA]</scope>
    <source>
        <strain evidence="1">Sse05_10M</strain>
    </source>
</reference>
<keyword evidence="2" id="KW-1185">Reference proteome</keyword>
<gene>
    <name evidence="1" type="ORF">JOB18_034814</name>
</gene>
<dbReference type="Proteomes" id="UP000693946">
    <property type="component" value="Linkage Group LG4"/>
</dbReference>